<evidence type="ECO:0000256" key="5">
    <source>
        <dbReference type="PROSITE-ProRule" id="PRU00560"/>
    </source>
</evidence>
<evidence type="ECO:0000256" key="4">
    <source>
        <dbReference type="ARBA" id="ARBA00022840"/>
    </source>
</evidence>
<evidence type="ECO:0000259" key="6">
    <source>
        <dbReference type="PROSITE" id="PS51198"/>
    </source>
</evidence>
<reference evidence="7 8" key="1">
    <citation type="submission" date="2023-05" db="EMBL/GenBank/DDBJ databases">
        <title>Lithophilousrod everest ZFBP1038 complete genpme.</title>
        <authorList>
            <person name="Tian M."/>
        </authorList>
    </citation>
    <scope>NUCLEOTIDE SEQUENCE [LARGE SCALE GENOMIC DNA]</scope>
    <source>
        <strain evidence="7 8">ZFBP1038</strain>
    </source>
</reference>
<dbReference type="Pfam" id="PF13245">
    <property type="entry name" value="AAA_19"/>
    <property type="match status" value="1"/>
</dbReference>
<accession>A0ABY8QWJ3</accession>
<feature type="binding site" evidence="5">
    <location>
        <begin position="202"/>
        <end position="209"/>
    </location>
    <ligand>
        <name>ATP</name>
        <dbReference type="ChEBI" id="CHEBI:30616"/>
    </ligand>
</feature>
<dbReference type="InterPro" id="IPR014016">
    <property type="entry name" value="UvrD-like_ATP-bd"/>
</dbReference>
<dbReference type="InterPro" id="IPR027417">
    <property type="entry name" value="P-loop_NTPase"/>
</dbReference>
<proteinExistence type="predicted"/>
<dbReference type="SUPFAM" id="SSF52540">
    <property type="entry name" value="P-loop containing nucleoside triphosphate hydrolases"/>
    <property type="match status" value="1"/>
</dbReference>
<keyword evidence="8" id="KW-1185">Reference proteome</keyword>
<evidence type="ECO:0000313" key="8">
    <source>
        <dbReference type="Proteomes" id="UP001209083"/>
    </source>
</evidence>
<keyword evidence="4 5" id="KW-0067">ATP-binding</keyword>
<dbReference type="Gene3D" id="3.40.50.300">
    <property type="entry name" value="P-loop containing nucleotide triphosphate hydrolases"/>
    <property type="match status" value="3"/>
</dbReference>
<evidence type="ECO:0000256" key="1">
    <source>
        <dbReference type="ARBA" id="ARBA00022741"/>
    </source>
</evidence>
<dbReference type="Proteomes" id="UP001209083">
    <property type="component" value="Chromosome"/>
</dbReference>
<dbReference type="Pfam" id="PF13538">
    <property type="entry name" value="UvrD_C_2"/>
    <property type="match status" value="1"/>
</dbReference>
<protein>
    <submittedName>
        <fullName evidence="7">AAA family ATPase</fullName>
    </submittedName>
</protein>
<evidence type="ECO:0000256" key="2">
    <source>
        <dbReference type="ARBA" id="ARBA00022801"/>
    </source>
</evidence>
<dbReference type="PROSITE" id="PS51198">
    <property type="entry name" value="UVRD_HELICASE_ATP_BIND"/>
    <property type="match status" value="1"/>
</dbReference>
<gene>
    <name evidence="7" type="ORF">LWF01_03125</name>
</gene>
<keyword evidence="1 5" id="KW-0547">Nucleotide-binding</keyword>
<name>A0ABY8QWJ3_9MICO</name>
<organism evidence="7 8">
    <name type="scientific">Saxibacter everestensis</name>
    <dbReference type="NCBI Taxonomy" id="2909229"/>
    <lineage>
        <taxon>Bacteria</taxon>
        <taxon>Bacillati</taxon>
        <taxon>Actinomycetota</taxon>
        <taxon>Actinomycetes</taxon>
        <taxon>Micrococcales</taxon>
        <taxon>Brevibacteriaceae</taxon>
        <taxon>Saxibacter</taxon>
    </lineage>
</organism>
<feature type="domain" description="UvrD-like helicase ATP-binding" evidence="6">
    <location>
        <begin position="181"/>
        <end position="570"/>
    </location>
</feature>
<dbReference type="PANTHER" id="PTHR11070:SF45">
    <property type="entry name" value="DNA 3'-5' HELICASE"/>
    <property type="match status" value="1"/>
</dbReference>
<sequence>MLNEATATQDNHAAARDDAIAEEQVYLDTAHERRSEILQSLDTELSAPAQDAVEQARHRGLARQRTEFQRAESGLIFGRLDSLDGITRRIGRIGISGATDDDDPLVVDWRAHAARPFYMATPVEPLGQARRRHIRIEGRTVAGVDDEPLDVANASGLVGEGALFAALGERRTGQMGTAAATLQREQDEVVRADVRGPLVVQGGPGTGKTVVALHRAAYLLFDNPQRATQGVLTLGPSRRFLDYIAQVLPALGETAIVAAIPDALVPGITVTAEDPRATAEIKGRALWQQALTRYVASLTPESMPVDFVWQGERYEIPSTTVGRLIAAAISGRTYHGAGIVFADQMHDRLAQAIADRNEDLFARIDDGLEDVVHMRVEFPEVGGGEGSEADGVLSEEELDRLREKIAEDPQVASTIRTVWPILDPEEELQRFLGDDASLRQFAPELSDAEREAVSARKTGWATSDIPLLDAMSDLLGDTVIHPAVEEFLSERAASRRDWIYGHVIVDEAQELSEMQWHMVARRSPQLSITAVGDIDQAETPHQHTTWAQAVNAVFGERWTQAKLTIGYRTPAEVMALTGPVLQRAGSLNEPPHAVRLSGIDPWERDVDEAELVVEATRAFQELTERWPGGTVGIIAAAGRIPALSAAMDGIPVITATQSKGLEWDATLVIDPDGIAAEPRGRNRLYVALTRSTQELGRINIR</sequence>
<keyword evidence="2 5" id="KW-0378">Hydrolase</keyword>
<dbReference type="EMBL" id="CP090958">
    <property type="protein sequence ID" value="WGW12781.1"/>
    <property type="molecule type" value="Genomic_DNA"/>
</dbReference>
<keyword evidence="3 5" id="KW-0347">Helicase</keyword>
<dbReference type="InterPro" id="IPR027785">
    <property type="entry name" value="UvrD-like_helicase_C"/>
</dbReference>
<evidence type="ECO:0000313" key="7">
    <source>
        <dbReference type="EMBL" id="WGW12781.1"/>
    </source>
</evidence>
<evidence type="ECO:0000256" key="3">
    <source>
        <dbReference type="ARBA" id="ARBA00022806"/>
    </source>
</evidence>
<dbReference type="RefSeq" id="WP_349639586.1">
    <property type="nucleotide sequence ID" value="NZ_CP090958.1"/>
</dbReference>
<dbReference type="PANTHER" id="PTHR11070">
    <property type="entry name" value="UVRD / RECB / PCRA DNA HELICASE FAMILY MEMBER"/>
    <property type="match status" value="1"/>
</dbReference>
<dbReference type="InterPro" id="IPR000212">
    <property type="entry name" value="DNA_helicase_UvrD/REP"/>
</dbReference>